<protein>
    <submittedName>
        <fullName evidence="7">Uncharacterized protein</fullName>
    </submittedName>
</protein>
<organism evidence="7 8">
    <name type="scientific">Phyllachora maydis</name>
    <dbReference type="NCBI Taxonomy" id="1825666"/>
    <lineage>
        <taxon>Eukaryota</taxon>
        <taxon>Fungi</taxon>
        <taxon>Dikarya</taxon>
        <taxon>Ascomycota</taxon>
        <taxon>Pezizomycotina</taxon>
        <taxon>Sordariomycetes</taxon>
        <taxon>Sordariomycetidae</taxon>
        <taxon>Phyllachorales</taxon>
        <taxon>Phyllachoraceae</taxon>
        <taxon>Phyllachora</taxon>
    </lineage>
</organism>
<dbReference type="Pfam" id="PF00856">
    <property type="entry name" value="SET"/>
    <property type="match status" value="1"/>
</dbReference>
<feature type="domain" description="MYND-type" evidence="6">
    <location>
        <begin position="59"/>
        <end position="105"/>
    </location>
</feature>
<dbReference type="CDD" id="cd20071">
    <property type="entry name" value="SET_SMYD"/>
    <property type="match status" value="1"/>
</dbReference>
<dbReference type="SUPFAM" id="SSF144232">
    <property type="entry name" value="HIT/MYND zinc finger-like"/>
    <property type="match status" value="1"/>
</dbReference>
<dbReference type="Proteomes" id="UP001217918">
    <property type="component" value="Unassembled WGS sequence"/>
</dbReference>
<dbReference type="InterPro" id="IPR046341">
    <property type="entry name" value="SET_dom_sf"/>
</dbReference>
<evidence type="ECO:0000256" key="1">
    <source>
        <dbReference type="ARBA" id="ARBA00022723"/>
    </source>
</evidence>
<dbReference type="Pfam" id="PF01753">
    <property type="entry name" value="zf-MYND"/>
    <property type="match status" value="1"/>
</dbReference>
<dbReference type="GO" id="GO:0005634">
    <property type="term" value="C:nucleus"/>
    <property type="evidence" value="ECO:0007669"/>
    <property type="project" value="TreeGrafter"/>
</dbReference>
<proteinExistence type="predicted"/>
<evidence type="ECO:0000256" key="3">
    <source>
        <dbReference type="ARBA" id="ARBA00022833"/>
    </source>
</evidence>
<dbReference type="InterPro" id="IPR002893">
    <property type="entry name" value="Znf_MYND"/>
</dbReference>
<feature type="domain" description="SET" evidence="5">
    <location>
        <begin position="156"/>
        <end position="260"/>
    </location>
</feature>
<dbReference type="Gene3D" id="1.10.220.160">
    <property type="match status" value="1"/>
</dbReference>
<dbReference type="PROSITE" id="PS01360">
    <property type="entry name" value="ZF_MYND_1"/>
    <property type="match status" value="1"/>
</dbReference>
<dbReference type="PROSITE" id="PS50280">
    <property type="entry name" value="SET"/>
    <property type="match status" value="1"/>
</dbReference>
<accession>A0AAD9MBE2</accession>
<name>A0AAD9MBE2_9PEZI</name>
<keyword evidence="8" id="KW-1185">Reference proteome</keyword>
<dbReference type="SUPFAM" id="SSF82199">
    <property type="entry name" value="SET domain"/>
    <property type="match status" value="1"/>
</dbReference>
<evidence type="ECO:0000259" key="6">
    <source>
        <dbReference type="PROSITE" id="PS50865"/>
    </source>
</evidence>
<dbReference type="InterPro" id="IPR001214">
    <property type="entry name" value="SET_dom"/>
</dbReference>
<evidence type="ECO:0000256" key="4">
    <source>
        <dbReference type="PROSITE-ProRule" id="PRU00134"/>
    </source>
</evidence>
<dbReference type="Gene3D" id="6.10.140.2220">
    <property type="match status" value="1"/>
</dbReference>
<dbReference type="PROSITE" id="PS50865">
    <property type="entry name" value="ZF_MYND_2"/>
    <property type="match status" value="1"/>
</dbReference>
<keyword evidence="1" id="KW-0479">Metal-binding</keyword>
<evidence type="ECO:0000313" key="8">
    <source>
        <dbReference type="Proteomes" id="UP001217918"/>
    </source>
</evidence>
<evidence type="ECO:0000313" key="7">
    <source>
        <dbReference type="EMBL" id="KAK2068760.1"/>
    </source>
</evidence>
<dbReference type="GO" id="GO:0008270">
    <property type="term" value="F:zinc ion binding"/>
    <property type="evidence" value="ECO:0007669"/>
    <property type="project" value="UniProtKB-KW"/>
</dbReference>
<dbReference type="AlphaFoldDB" id="A0AAD9MBE2"/>
<evidence type="ECO:0000259" key="5">
    <source>
        <dbReference type="PROSITE" id="PS50280"/>
    </source>
</evidence>
<dbReference type="Gene3D" id="2.170.270.10">
    <property type="entry name" value="SET domain"/>
    <property type="match status" value="1"/>
</dbReference>
<gene>
    <name evidence="7" type="ORF">P8C59_003382</name>
</gene>
<evidence type="ECO:0000256" key="2">
    <source>
        <dbReference type="ARBA" id="ARBA00022771"/>
    </source>
</evidence>
<dbReference type="InterPro" id="IPR050869">
    <property type="entry name" value="H3K4_H4K5_MeTrfase"/>
</dbReference>
<keyword evidence="3" id="KW-0862">Zinc</keyword>
<dbReference type="PANTHER" id="PTHR12197:SF251">
    <property type="entry name" value="EG:BACR7C10.4 PROTEIN"/>
    <property type="match status" value="1"/>
</dbReference>
<sequence length="553" mass="59737">MSAQSAVAPPPGTRLVGAVGVGAGRSLQSAQSRSAGHVIAQFAHPVLALPDGSSMRTSCNWCLLPQVDHHATTTTLRSCAGCSAAVYCRRACQRLHWREAHKYECEALGRVRARAGKDWLPTPVRAAVQLLLREQAGDAAVRAAFGPHGLLSANRDAFRLCTSVWSDMGLQAVAALSYGALSTTAEMLERARDVLCKLQTNAFHRQDADTGASSVFVDPALAMVNHSCVPNAFVGFEGRTATLRALRQLHDGEEITISYIDYTLPRSRRRIALQLYHFQCMCSRCKHDKNVYDVCRDLALPSPLTFTLAPTPCPEPSQLEMETLYETWLAADSLKQRWEICEPLVRSGLCAIEPVPTTVLAMATEAIRSASYVQGLVLYCFLSVRCDPVRYAISAPSRAEALFAVAKLMSEIGPSLTSANGAEICPHPGIWACLRSCDPASICETLLGLVLRWGCQGAPESIVAGARAMLQDLEALPGRAHESHLVRAWAADPCHGEGAAFVRLTVLGPMERLSDFAADLIRTVVDEQGPAALLDDVALIVGFRGSKSWIPPL</sequence>
<dbReference type="PANTHER" id="PTHR12197">
    <property type="entry name" value="HISTONE-LYSINE N-METHYLTRANSFERASE SMYD"/>
    <property type="match status" value="1"/>
</dbReference>
<keyword evidence="2 4" id="KW-0863">Zinc-finger</keyword>
<comment type="caution">
    <text evidence="7">The sequence shown here is derived from an EMBL/GenBank/DDBJ whole genome shotgun (WGS) entry which is preliminary data.</text>
</comment>
<dbReference type="EMBL" id="JAQQPM010000002">
    <property type="protein sequence ID" value="KAK2068760.1"/>
    <property type="molecule type" value="Genomic_DNA"/>
</dbReference>
<reference evidence="7" key="1">
    <citation type="journal article" date="2023" name="Mol. Plant Microbe Interact.">
        <title>Elucidating the Obligate Nature and Biological Capacity of an Invasive Fungal Corn Pathogen.</title>
        <authorList>
            <person name="MacCready J.S."/>
            <person name="Roggenkamp E.M."/>
            <person name="Gdanetz K."/>
            <person name="Chilvers M.I."/>
        </authorList>
    </citation>
    <scope>NUCLEOTIDE SEQUENCE</scope>
    <source>
        <strain evidence="7">PM02</strain>
    </source>
</reference>